<name>A0A9D2FJ69_9FIRM</name>
<sequence length="338" mass="37311">MMLGPDTPRCEVAVIVPVHNGAAYLPDCLAAIAAQSLHDFCCILVDDGSTDGSAALCDEAAANDPRFVALHQPRSGVSAARTAGVRRARELGAIWLAFCDADDRYHPDFLRTLHHAAQDAALPLACCRYDTFTDAPPADAAAPEAYRVLAAPAHLEALLRDHAVDYGLWNKLYAAGLLTEEMLDNGLAYNEDLLANWRAFLRAKGCAFCDFAGYHYRQHAESATHRALPPQSIDDQRRAAALIRGDVPAQWPELQQTANAFYYEKLVYLASMIHRRADADAYRVQLGELNIGITAGLKDPQLGRNPRLPFAIRAAAWATVHAPRLWRRICRKFLKDRQ</sequence>
<gene>
    <name evidence="5" type="ORF">H9724_04795</name>
</gene>
<dbReference type="PANTHER" id="PTHR43685:SF5">
    <property type="entry name" value="GLYCOSYLTRANSFERASE EPSE-RELATED"/>
    <property type="match status" value="1"/>
</dbReference>
<comment type="caution">
    <text evidence="5">The sequence shown here is derived from an EMBL/GenBank/DDBJ whole genome shotgun (WGS) entry which is preliminary data.</text>
</comment>
<dbReference type="GO" id="GO:0016757">
    <property type="term" value="F:glycosyltransferase activity"/>
    <property type="evidence" value="ECO:0007669"/>
    <property type="project" value="UniProtKB-KW"/>
</dbReference>
<evidence type="ECO:0000313" key="5">
    <source>
        <dbReference type="EMBL" id="HIZ62069.1"/>
    </source>
</evidence>
<dbReference type="Proteomes" id="UP000824105">
    <property type="component" value="Unassembled WGS sequence"/>
</dbReference>
<dbReference type="AlphaFoldDB" id="A0A9D2FJ69"/>
<evidence type="ECO:0000256" key="2">
    <source>
        <dbReference type="ARBA" id="ARBA00022676"/>
    </source>
</evidence>
<dbReference type="InterPro" id="IPR029044">
    <property type="entry name" value="Nucleotide-diphossugar_trans"/>
</dbReference>
<dbReference type="InterPro" id="IPR050834">
    <property type="entry name" value="Glycosyltransf_2"/>
</dbReference>
<evidence type="ECO:0000259" key="4">
    <source>
        <dbReference type="Pfam" id="PF00535"/>
    </source>
</evidence>
<dbReference type="CDD" id="cd00761">
    <property type="entry name" value="Glyco_tranf_GTA_type"/>
    <property type="match status" value="1"/>
</dbReference>
<keyword evidence="3 5" id="KW-0808">Transferase</keyword>
<reference evidence="5" key="2">
    <citation type="submission" date="2021-04" db="EMBL/GenBank/DDBJ databases">
        <authorList>
            <person name="Gilroy R."/>
        </authorList>
    </citation>
    <scope>NUCLEOTIDE SEQUENCE</scope>
    <source>
        <strain evidence="5">CHK188-11489</strain>
    </source>
</reference>
<dbReference type="Pfam" id="PF00535">
    <property type="entry name" value="Glycos_transf_2"/>
    <property type="match status" value="1"/>
</dbReference>
<reference evidence="5" key="1">
    <citation type="journal article" date="2021" name="PeerJ">
        <title>Extensive microbial diversity within the chicken gut microbiome revealed by metagenomics and culture.</title>
        <authorList>
            <person name="Gilroy R."/>
            <person name="Ravi A."/>
            <person name="Getino M."/>
            <person name="Pursley I."/>
            <person name="Horton D.L."/>
            <person name="Alikhan N.F."/>
            <person name="Baker D."/>
            <person name="Gharbi K."/>
            <person name="Hall N."/>
            <person name="Watson M."/>
            <person name="Adriaenssens E.M."/>
            <person name="Foster-Nyarko E."/>
            <person name="Jarju S."/>
            <person name="Secka A."/>
            <person name="Antonio M."/>
            <person name="Oren A."/>
            <person name="Chaudhuri R.R."/>
            <person name="La Ragione R."/>
            <person name="Hildebrand F."/>
            <person name="Pallen M.J."/>
        </authorList>
    </citation>
    <scope>NUCLEOTIDE SEQUENCE</scope>
    <source>
        <strain evidence="5">CHK188-11489</strain>
    </source>
</reference>
<proteinExistence type="inferred from homology"/>
<evidence type="ECO:0000313" key="6">
    <source>
        <dbReference type="Proteomes" id="UP000824105"/>
    </source>
</evidence>
<accession>A0A9D2FJ69</accession>
<feature type="domain" description="Glycosyltransferase 2-like" evidence="4">
    <location>
        <begin position="14"/>
        <end position="133"/>
    </location>
</feature>
<dbReference type="EC" id="2.4.-.-" evidence="5"/>
<protein>
    <submittedName>
        <fullName evidence="5">Glycosyltransferase</fullName>
        <ecNumber evidence="5">2.4.-.-</ecNumber>
    </submittedName>
</protein>
<dbReference type="SUPFAM" id="SSF53448">
    <property type="entry name" value="Nucleotide-diphospho-sugar transferases"/>
    <property type="match status" value="1"/>
</dbReference>
<organism evidence="5 6">
    <name type="scientific">Candidatus Gemmiger avistercoris</name>
    <dbReference type="NCBI Taxonomy" id="2838606"/>
    <lineage>
        <taxon>Bacteria</taxon>
        <taxon>Bacillati</taxon>
        <taxon>Bacillota</taxon>
        <taxon>Clostridia</taxon>
        <taxon>Eubacteriales</taxon>
        <taxon>Gemmiger</taxon>
    </lineage>
</organism>
<dbReference type="Gene3D" id="3.90.550.10">
    <property type="entry name" value="Spore Coat Polysaccharide Biosynthesis Protein SpsA, Chain A"/>
    <property type="match status" value="1"/>
</dbReference>
<evidence type="ECO:0000256" key="3">
    <source>
        <dbReference type="ARBA" id="ARBA00022679"/>
    </source>
</evidence>
<dbReference type="EMBL" id="DXBF01000044">
    <property type="protein sequence ID" value="HIZ62069.1"/>
    <property type="molecule type" value="Genomic_DNA"/>
</dbReference>
<comment type="similarity">
    <text evidence="1">Belongs to the glycosyltransferase 2 family.</text>
</comment>
<dbReference type="InterPro" id="IPR001173">
    <property type="entry name" value="Glyco_trans_2-like"/>
</dbReference>
<dbReference type="PANTHER" id="PTHR43685">
    <property type="entry name" value="GLYCOSYLTRANSFERASE"/>
    <property type="match status" value="1"/>
</dbReference>
<keyword evidence="2 5" id="KW-0328">Glycosyltransferase</keyword>
<evidence type="ECO:0000256" key="1">
    <source>
        <dbReference type="ARBA" id="ARBA00006739"/>
    </source>
</evidence>